<evidence type="ECO:0000256" key="2">
    <source>
        <dbReference type="SAM" id="SignalP"/>
    </source>
</evidence>
<dbReference type="KEGG" id="sdyn:Mal52_03620"/>
<keyword evidence="2" id="KW-0732">Signal</keyword>
<feature type="domain" description="Prenyltransferase alpha-alpha toroid" evidence="3">
    <location>
        <begin position="280"/>
        <end position="338"/>
    </location>
</feature>
<proteinExistence type="predicted"/>
<sequence length="350" mass="38356" precursor="true">MTRWLILSMTAALLFASTTPTRAEPPTPEQRRVDAAINRALEYLAKTQKPSGCWESDAYGESTATTSLGVMAFLAAGHVPGEGPYADNIDRGIQWVIDHQRSGQYDAGLIAFRTSHGPMYSHGVSTLMLAEVAGMVSKERAKPVRTALEKAIRVILNAQNVPKSERNNGGWRYQVRSSDSDLSVSGWQLLALRAAKNLGCDVPAENIDRAVAYIKRCSSAADGGFAYQPGGSVTSVRTGTGILALEICGEHHSQEALRGADYLLENPLSYDETYYFYGVYYCGVGMFQMGGKYWTAMQDQIRDVLLEKQSADGSWTAGNGSEKRIGRVYTTTMAVLSLAVEYQYLPIYQR</sequence>
<dbReference type="Proteomes" id="UP000319383">
    <property type="component" value="Chromosome"/>
</dbReference>
<feature type="chain" id="PRO_5022157676" evidence="2">
    <location>
        <begin position="24"/>
        <end position="350"/>
    </location>
</feature>
<keyword evidence="1" id="KW-0677">Repeat</keyword>
<dbReference type="GO" id="GO:0016740">
    <property type="term" value="F:transferase activity"/>
    <property type="evidence" value="ECO:0007669"/>
    <property type="project" value="UniProtKB-KW"/>
</dbReference>
<feature type="signal peptide" evidence="2">
    <location>
        <begin position="1"/>
        <end position="23"/>
    </location>
</feature>
<dbReference type="InterPro" id="IPR008930">
    <property type="entry name" value="Terpenoid_cyclase/PrenylTrfase"/>
</dbReference>
<name>A0A517ZHF4_9PLAN</name>
<evidence type="ECO:0000259" key="3">
    <source>
        <dbReference type="Pfam" id="PF00432"/>
    </source>
</evidence>
<dbReference type="AlphaFoldDB" id="A0A517ZHF4"/>
<dbReference type="InterPro" id="IPR001330">
    <property type="entry name" value="Prenyltrans"/>
</dbReference>
<dbReference type="EMBL" id="CP036276">
    <property type="protein sequence ID" value="QDU41907.1"/>
    <property type="molecule type" value="Genomic_DNA"/>
</dbReference>
<reference evidence="4 5" key="1">
    <citation type="submission" date="2019-02" db="EMBL/GenBank/DDBJ databases">
        <title>Deep-cultivation of Planctomycetes and their phenomic and genomic characterization uncovers novel biology.</title>
        <authorList>
            <person name="Wiegand S."/>
            <person name="Jogler M."/>
            <person name="Boedeker C."/>
            <person name="Pinto D."/>
            <person name="Vollmers J."/>
            <person name="Rivas-Marin E."/>
            <person name="Kohn T."/>
            <person name="Peeters S.H."/>
            <person name="Heuer A."/>
            <person name="Rast P."/>
            <person name="Oberbeckmann S."/>
            <person name="Bunk B."/>
            <person name="Jeske O."/>
            <person name="Meyerdierks A."/>
            <person name="Storesund J.E."/>
            <person name="Kallscheuer N."/>
            <person name="Luecker S."/>
            <person name="Lage O.M."/>
            <person name="Pohl T."/>
            <person name="Merkel B.J."/>
            <person name="Hornburger P."/>
            <person name="Mueller R.-W."/>
            <person name="Bruemmer F."/>
            <person name="Labrenz M."/>
            <person name="Spormann A.M."/>
            <person name="Op den Camp H."/>
            <person name="Overmann J."/>
            <person name="Amann R."/>
            <person name="Jetten M.S.M."/>
            <person name="Mascher T."/>
            <person name="Medema M.H."/>
            <person name="Devos D.P."/>
            <person name="Kaster A.-K."/>
            <person name="Ovreas L."/>
            <person name="Rohde M."/>
            <person name="Galperin M.Y."/>
            <person name="Jogler C."/>
        </authorList>
    </citation>
    <scope>NUCLEOTIDE SEQUENCE [LARGE SCALE GENOMIC DNA]</scope>
    <source>
        <strain evidence="4 5">Mal52</strain>
    </source>
</reference>
<evidence type="ECO:0000313" key="5">
    <source>
        <dbReference type="Proteomes" id="UP000319383"/>
    </source>
</evidence>
<gene>
    <name evidence="4" type="ORF">Mal52_03620</name>
</gene>
<dbReference type="RefSeq" id="WP_145373905.1">
    <property type="nucleotide sequence ID" value="NZ_CP036276.1"/>
</dbReference>
<keyword evidence="5" id="KW-1185">Reference proteome</keyword>
<accession>A0A517ZHF4</accession>
<evidence type="ECO:0000256" key="1">
    <source>
        <dbReference type="ARBA" id="ARBA00022737"/>
    </source>
</evidence>
<dbReference type="Pfam" id="PF00432">
    <property type="entry name" value="Prenyltrans"/>
    <property type="match status" value="2"/>
</dbReference>
<keyword evidence="4" id="KW-0808">Transferase</keyword>
<organism evidence="4 5">
    <name type="scientific">Symmachiella dynata</name>
    <dbReference type="NCBI Taxonomy" id="2527995"/>
    <lineage>
        <taxon>Bacteria</taxon>
        <taxon>Pseudomonadati</taxon>
        <taxon>Planctomycetota</taxon>
        <taxon>Planctomycetia</taxon>
        <taxon>Planctomycetales</taxon>
        <taxon>Planctomycetaceae</taxon>
        <taxon>Symmachiella</taxon>
    </lineage>
</organism>
<dbReference type="Gene3D" id="1.50.10.20">
    <property type="match status" value="2"/>
</dbReference>
<evidence type="ECO:0000313" key="4">
    <source>
        <dbReference type="EMBL" id="QDU41907.1"/>
    </source>
</evidence>
<dbReference type="SUPFAM" id="SSF48239">
    <property type="entry name" value="Terpenoid cyclases/Protein prenyltransferases"/>
    <property type="match status" value="1"/>
</dbReference>
<protein>
    <submittedName>
        <fullName evidence="4">Prenyltransferase and squalene oxidase repeat protein</fullName>
    </submittedName>
</protein>
<feature type="domain" description="Prenyltransferase alpha-alpha toroid" evidence="3">
    <location>
        <begin position="165"/>
        <end position="266"/>
    </location>
</feature>
<dbReference type="CDD" id="cd00688">
    <property type="entry name" value="ISOPREN_C2_like"/>
    <property type="match status" value="1"/>
</dbReference>